<accession>A0A484NUT4</accession>
<gene>
    <name evidence="1" type="ORF">AMP9_0996</name>
</gene>
<dbReference type="AlphaFoldDB" id="A0A484NUT4"/>
<organism evidence="1">
    <name type="scientific">plant metagenome</name>
    <dbReference type="NCBI Taxonomy" id="1297885"/>
    <lineage>
        <taxon>unclassified sequences</taxon>
        <taxon>metagenomes</taxon>
        <taxon>organismal metagenomes</taxon>
    </lineage>
</organism>
<name>A0A484NUT4_9ZZZZ</name>
<sequence>MILSEPRADFLEKGIVYLPFRVENMTILPLYAEIHGKDATALRPKIGHLHVRVDGNAWSWIHAQTDPIYFSTLPPGVHQVSLELADAAHTVIETQTITLVVP</sequence>
<evidence type="ECO:0000313" key="1">
    <source>
        <dbReference type="EMBL" id="VFR16149.1"/>
    </source>
</evidence>
<dbReference type="Pfam" id="PF19625">
    <property type="entry name" value="DUF6130"/>
    <property type="match status" value="1"/>
</dbReference>
<reference evidence="1" key="1">
    <citation type="submission" date="2019-03" db="EMBL/GenBank/DDBJ databases">
        <authorList>
            <person name="Danneels B."/>
        </authorList>
    </citation>
    <scope>NUCLEOTIDE SEQUENCE</scope>
</reference>
<proteinExistence type="predicted"/>
<dbReference type="InterPro" id="IPR046133">
    <property type="entry name" value="DUF6130"/>
</dbReference>
<dbReference type="EMBL" id="CAADHY010000005">
    <property type="protein sequence ID" value="VFR16149.1"/>
    <property type="molecule type" value="Genomic_DNA"/>
</dbReference>
<protein>
    <submittedName>
        <fullName evidence="1">Uncharacterized protein</fullName>
    </submittedName>
</protein>